<protein>
    <submittedName>
        <fullName evidence="2">Uncharacterized protein</fullName>
    </submittedName>
</protein>
<feature type="region of interest" description="Disordered" evidence="1">
    <location>
        <begin position="61"/>
        <end position="81"/>
    </location>
</feature>
<evidence type="ECO:0000256" key="1">
    <source>
        <dbReference type="SAM" id="MobiDB-lite"/>
    </source>
</evidence>
<organism evidence="2 3">
    <name type="scientific">Euhalothece natronophila Z-M001</name>
    <dbReference type="NCBI Taxonomy" id="522448"/>
    <lineage>
        <taxon>Bacteria</taxon>
        <taxon>Bacillati</taxon>
        <taxon>Cyanobacteriota</taxon>
        <taxon>Cyanophyceae</taxon>
        <taxon>Oscillatoriophycideae</taxon>
        <taxon>Chroococcales</taxon>
        <taxon>Halothecacae</taxon>
        <taxon>Halothece cluster</taxon>
        <taxon>Euhalothece</taxon>
    </lineage>
</organism>
<name>A0A5B8NRP5_9CHRO</name>
<gene>
    <name evidence="2" type="ORF">FRE64_12815</name>
</gene>
<keyword evidence="3" id="KW-1185">Reference proteome</keyword>
<evidence type="ECO:0000313" key="2">
    <source>
        <dbReference type="EMBL" id="QDZ40750.1"/>
    </source>
</evidence>
<evidence type="ECO:0000313" key="3">
    <source>
        <dbReference type="Proteomes" id="UP000318453"/>
    </source>
</evidence>
<accession>A0A5B8NRP5</accession>
<dbReference type="KEGG" id="enn:FRE64_12815"/>
<reference evidence="2" key="1">
    <citation type="submission" date="2019-08" db="EMBL/GenBank/DDBJ databases">
        <title>Carotenoids and Carotenoid Binding Proteins in the Halophilic Cyanobacterium Euhalothece sp. ZM00.</title>
        <authorList>
            <person name="Cho S.M."/>
            <person name="Song J.Y."/>
            <person name="Park Y.-I."/>
        </authorList>
    </citation>
    <scope>NUCLEOTIDE SEQUENCE [LARGE SCALE GENOMIC DNA]</scope>
    <source>
        <strain evidence="2">Z-M001</strain>
    </source>
</reference>
<feature type="region of interest" description="Disordered" evidence="1">
    <location>
        <begin position="1"/>
        <end position="37"/>
    </location>
</feature>
<proteinExistence type="predicted"/>
<dbReference type="RefSeq" id="WP_146296590.1">
    <property type="nucleotide sequence ID" value="NZ_CP042326.1"/>
</dbReference>
<dbReference type="Proteomes" id="UP000318453">
    <property type="component" value="Chromosome"/>
</dbReference>
<dbReference type="AlphaFoldDB" id="A0A5B8NRP5"/>
<sequence>MIPFFGTPDRASFPTPKTPDRAFPSSQKTDRAFPIPKTPIALPSHLLSPYHPISPSPHLLISPSPHLPITPSPHLRGISGE</sequence>
<dbReference type="EMBL" id="CP042326">
    <property type="protein sequence ID" value="QDZ40750.1"/>
    <property type="molecule type" value="Genomic_DNA"/>
</dbReference>